<evidence type="ECO:0000313" key="2">
    <source>
        <dbReference type="EMBL" id="MFC0589898.1"/>
    </source>
</evidence>
<dbReference type="GO" id="GO:0008168">
    <property type="term" value="F:methyltransferase activity"/>
    <property type="evidence" value="ECO:0007669"/>
    <property type="project" value="UniProtKB-KW"/>
</dbReference>
<accession>A0ABV6PLE9</accession>
<dbReference type="RefSeq" id="WP_379481356.1">
    <property type="nucleotide sequence ID" value="NZ_JBHLTL010000006.1"/>
</dbReference>
<reference evidence="2 3" key="1">
    <citation type="submission" date="2024-09" db="EMBL/GenBank/DDBJ databases">
        <authorList>
            <person name="Sun Q."/>
            <person name="Mori K."/>
        </authorList>
    </citation>
    <scope>NUCLEOTIDE SEQUENCE [LARGE SCALE GENOMIC DNA]</scope>
    <source>
        <strain evidence="2 3">NCAIM B.02537</strain>
    </source>
</reference>
<dbReference type="GO" id="GO:0032259">
    <property type="term" value="P:methylation"/>
    <property type="evidence" value="ECO:0007669"/>
    <property type="project" value="UniProtKB-KW"/>
</dbReference>
<dbReference type="PANTHER" id="PTHR34203:SF15">
    <property type="entry name" value="SLL1173 PROTEIN"/>
    <property type="match status" value="1"/>
</dbReference>
<protein>
    <submittedName>
        <fullName evidence="2">FkbM family methyltransferase</fullName>
    </submittedName>
</protein>
<dbReference type="Pfam" id="PF05050">
    <property type="entry name" value="Methyltransf_21"/>
    <property type="match status" value="1"/>
</dbReference>
<dbReference type="SUPFAM" id="SSF53335">
    <property type="entry name" value="S-adenosyl-L-methionine-dependent methyltransferases"/>
    <property type="match status" value="1"/>
</dbReference>
<proteinExistence type="predicted"/>
<dbReference type="InterPro" id="IPR052514">
    <property type="entry name" value="SAM-dependent_MTase"/>
</dbReference>
<keyword evidence="2" id="KW-0808">Transferase</keyword>
<name>A0ABV6PLE9_9SPHN</name>
<dbReference type="InterPro" id="IPR006342">
    <property type="entry name" value="FkbM_mtfrase"/>
</dbReference>
<dbReference type="InterPro" id="IPR029063">
    <property type="entry name" value="SAM-dependent_MTases_sf"/>
</dbReference>
<feature type="domain" description="Methyltransferase FkbM" evidence="1">
    <location>
        <begin position="89"/>
        <end position="225"/>
    </location>
</feature>
<keyword evidence="3" id="KW-1185">Reference proteome</keyword>
<dbReference type="Gene3D" id="3.40.50.150">
    <property type="entry name" value="Vaccinia Virus protein VP39"/>
    <property type="match status" value="1"/>
</dbReference>
<dbReference type="Proteomes" id="UP001589943">
    <property type="component" value="Unassembled WGS sequence"/>
</dbReference>
<keyword evidence="2" id="KW-0489">Methyltransferase</keyword>
<evidence type="ECO:0000259" key="1">
    <source>
        <dbReference type="Pfam" id="PF05050"/>
    </source>
</evidence>
<comment type="caution">
    <text evidence="2">The sequence shown here is derived from an EMBL/GenBank/DDBJ whole genome shotgun (WGS) entry which is preliminary data.</text>
</comment>
<gene>
    <name evidence="2" type="ORF">ACFFF7_10775</name>
</gene>
<organism evidence="2 3">
    <name type="scientific">Novosphingobium aquiterrae</name>
    <dbReference type="NCBI Taxonomy" id="624388"/>
    <lineage>
        <taxon>Bacteria</taxon>
        <taxon>Pseudomonadati</taxon>
        <taxon>Pseudomonadota</taxon>
        <taxon>Alphaproteobacteria</taxon>
        <taxon>Sphingomonadales</taxon>
        <taxon>Sphingomonadaceae</taxon>
        <taxon>Novosphingobium</taxon>
    </lineage>
</organism>
<sequence>MTYATHPIYDIWRILDRPSNEAEAEIRALTQVAYMGDQQALCRVLGRYKMYVDTRDIGIASHLMLEGFWELWVTKAMMRCVRRGSVVADIGANQGYFTLLMADLTGAQGRVLSFEPNPSMARLVRKSIEVNGFDGFVDFHEIGLGSQAGRAVMDASTHQPGGGRTVEAKRGDVLIKRLDAITHARRLDFIKMDVEGFEPMVWQGMTRLLARQKRLTVFMEFTVGRLKDPGGFLDEIMKHGFSLEIIQAQEGIVPISREALLNGPQWVDHMLVFRRETTPRKRRVSK</sequence>
<dbReference type="EMBL" id="JBHLTL010000006">
    <property type="protein sequence ID" value="MFC0589898.1"/>
    <property type="molecule type" value="Genomic_DNA"/>
</dbReference>
<dbReference type="NCBIfam" id="TIGR01444">
    <property type="entry name" value="fkbM_fam"/>
    <property type="match status" value="1"/>
</dbReference>
<dbReference type="PANTHER" id="PTHR34203">
    <property type="entry name" value="METHYLTRANSFERASE, FKBM FAMILY PROTEIN"/>
    <property type="match status" value="1"/>
</dbReference>
<evidence type="ECO:0000313" key="3">
    <source>
        <dbReference type="Proteomes" id="UP001589943"/>
    </source>
</evidence>